<evidence type="ECO:0000256" key="3">
    <source>
        <dbReference type="ARBA" id="ARBA00023082"/>
    </source>
</evidence>
<feature type="region of interest" description="Disordered" evidence="5">
    <location>
        <begin position="173"/>
        <end position="192"/>
    </location>
</feature>
<keyword evidence="3" id="KW-0731">Sigma factor</keyword>
<evidence type="ECO:0000313" key="9">
    <source>
        <dbReference type="Proteomes" id="UP001230253"/>
    </source>
</evidence>
<comment type="similarity">
    <text evidence="1">Belongs to the sigma-70 factor family. ECF subfamily.</text>
</comment>
<evidence type="ECO:0000256" key="1">
    <source>
        <dbReference type="ARBA" id="ARBA00010641"/>
    </source>
</evidence>
<protein>
    <submittedName>
        <fullName evidence="8">RNA polymerase sigma-70 factor (ECF subfamily)</fullName>
    </submittedName>
</protein>
<reference evidence="8 9" key="1">
    <citation type="submission" date="2023-07" db="EMBL/GenBank/DDBJ databases">
        <title>Genomic Encyclopedia of Type Strains, Phase IV (KMG-IV): sequencing the most valuable type-strain genomes for metagenomic binning, comparative biology and taxonomic classification.</title>
        <authorList>
            <person name="Goeker M."/>
        </authorList>
    </citation>
    <scope>NUCLEOTIDE SEQUENCE [LARGE SCALE GENOMIC DNA]</scope>
    <source>
        <strain evidence="8 9">DSM 11549</strain>
    </source>
</reference>
<keyword evidence="4" id="KW-0804">Transcription</keyword>
<name>A0ABU0C535_9BRAD</name>
<sequence>MTTGDDRKDAVRREIAAFIPHLRRFARYLVQNPEWADDLVQECLVRAVASLDRYEDGTNLKAWLFTILRNIYKNDLRKSANRRRVEEDLTHEASTHSKPGQEAAVALQEVRHAFAHLSPEHREILLLTAVEGVGYEEAGEMLDIPIGTVRSRVSRARARLTELLGQANTDDAGLTATEETGGTEAANRLKGG</sequence>
<dbReference type="InterPro" id="IPR039425">
    <property type="entry name" value="RNA_pol_sigma-70-like"/>
</dbReference>
<keyword evidence="9" id="KW-1185">Reference proteome</keyword>
<gene>
    <name evidence="8" type="ORF">J2R99_001480</name>
</gene>
<evidence type="ECO:0000256" key="5">
    <source>
        <dbReference type="SAM" id="MobiDB-lite"/>
    </source>
</evidence>
<feature type="domain" description="RNA polymerase sigma-70 region 2" evidence="6">
    <location>
        <begin position="17"/>
        <end position="80"/>
    </location>
</feature>
<dbReference type="PANTHER" id="PTHR43133:SF25">
    <property type="entry name" value="RNA POLYMERASE SIGMA FACTOR RFAY-RELATED"/>
    <property type="match status" value="1"/>
</dbReference>
<keyword evidence="2" id="KW-0805">Transcription regulation</keyword>
<dbReference type="Gene3D" id="1.10.10.10">
    <property type="entry name" value="Winged helix-like DNA-binding domain superfamily/Winged helix DNA-binding domain"/>
    <property type="match status" value="1"/>
</dbReference>
<dbReference type="InterPro" id="IPR013324">
    <property type="entry name" value="RNA_pol_sigma_r3/r4-like"/>
</dbReference>
<dbReference type="NCBIfam" id="TIGR02937">
    <property type="entry name" value="sigma70-ECF"/>
    <property type="match status" value="1"/>
</dbReference>
<comment type="caution">
    <text evidence="8">The sequence shown here is derived from an EMBL/GenBank/DDBJ whole genome shotgun (WGS) entry which is preliminary data.</text>
</comment>
<dbReference type="InterPro" id="IPR014284">
    <property type="entry name" value="RNA_pol_sigma-70_dom"/>
</dbReference>
<evidence type="ECO:0000259" key="6">
    <source>
        <dbReference type="Pfam" id="PF04542"/>
    </source>
</evidence>
<organism evidence="8 9">
    <name type="scientific">Rhodopseudomonas julia</name>
    <dbReference type="NCBI Taxonomy" id="200617"/>
    <lineage>
        <taxon>Bacteria</taxon>
        <taxon>Pseudomonadati</taxon>
        <taxon>Pseudomonadota</taxon>
        <taxon>Alphaproteobacteria</taxon>
        <taxon>Hyphomicrobiales</taxon>
        <taxon>Nitrobacteraceae</taxon>
        <taxon>Rhodopseudomonas</taxon>
    </lineage>
</organism>
<dbReference type="InterPro" id="IPR013249">
    <property type="entry name" value="RNA_pol_sigma70_r4_t2"/>
</dbReference>
<dbReference type="SUPFAM" id="SSF88659">
    <property type="entry name" value="Sigma3 and sigma4 domains of RNA polymerase sigma factors"/>
    <property type="match status" value="1"/>
</dbReference>
<evidence type="ECO:0000313" key="8">
    <source>
        <dbReference type="EMBL" id="MDQ0325631.1"/>
    </source>
</evidence>
<evidence type="ECO:0000256" key="2">
    <source>
        <dbReference type="ARBA" id="ARBA00023015"/>
    </source>
</evidence>
<dbReference type="EMBL" id="JAUSUK010000001">
    <property type="protein sequence ID" value="MDQ0325631.1"/>
    <property type="molecule type" value="Genomic_DNA"/>
</dbReference>
<dbReference type="InterPro" id="IPR013325">
    <property type="entry name" value="RNA_pol_sigma_r2"/>
</dbReference>
<accession>A0ABU0C535</accession>
<dbReference type="RefSeq" id="WP_307153811.1">
    <property type="nucleotide sequence ID" value="NZ_JAUSUK010000001.1"/>
</dbReference>
<evidence type="ECO:0000259" key="7">
    <source>
        <dbReference type="Pfam" id="PF08281"/>
    </source>
</evidence>
<dbReference type="Gene3D" id="1.10.1740.10">
    <property type="match status" value="1"/>
</dbReference>
<feature type="domain" description="RNA polymerase sigma factor 70 region 4 type 2" evidence="7">
    <location>
        <begin position="108"/>
        <end position="160"/>
    </location>
</feature>
<dbReference type="Pfam" id="PF08281">
    <property type="entry name" value="Sigma70_r4_2"/>
    <property type="match status" value="1"/>
</dbReference>
<dbReference type="Proteomes" id="UP001230253">
    <property type="component" value="Unassembled WGS sequence"/>
</dbReference>
<dbReference type="PANTHER" id="PTHR43133">
    <property type="entry name" value="RNA POLYMERASE ECF-TYPE SIGMA FACTO"/>
    <property type="match status" value="1"/>
</dbReference>
<dbReference type="Pfam" id="PF04542">
    <property type="entry name" value="Sigma70_r2"/>
    <property type="match status" value="1"/>
</dbReference>
<feature type="compositionally biased region" description="Low complexity" evidence="5">
    <location>
        <begin position="173"/>
        <end position="186"/>
    </location>
</feature>
<proteinExistence type="inferred from homology"/>
<dbReference type="InterPro" id="IPR036388">
    <property type="entry name" value="WH-like_DNA-bd_sf"/>
</dbReference>
<dbReference type="InterPro" id="IPR007627">
    <property type="entry name" value="RNA_pol_sigma70_r2"/>
</dbReference>
<dbReference type="SUPFAM" id="SSF88946">
    <property type="entry name" value="Sigma2 domain of RNA polymerase sigma factors"/>
    <property type="match status" value="1"/>
</dbReference>
<evidence type="ECO:0000256" key="4">
    <source>
        <dbReference type="ARBA" id="ARBA00023163"/>
    </source>
</evidence>